<dbReference type="Proteomes" id="UP000321722">
    <property type="component" value="Unassembled WGS sequence"/>
</dbReference>
<keyword evidence="2" id="KW-0472">Membrane</keyword>
<evidence type="ECO:0000256" key="2">
    <source>
        <dbReference type="SAM" id="Phobius"/>
    </source>
</evidence>
<gene>
    <name evidence="4" type="primary">abpK</name>
    <name evidence="4" type="ORF">LAV01_12980</name>
</gene>
<dbReference type="Pfam" id="PF14501">
    <property type="entry name" value="HATPase_c_5"/>
    <property type="match status" value="1"/>
</dbReference>
<feature type="transmembrane region" description="Helical" evidence="2">
    <location>
        <begin position="129"/>
        <end position="155"/>
    </location>
</feature>
<keyword evidence="1" id="KW-0175">Coiled coil</keyword>
<dbReference type="EMBL" id="BJUI01000023">
    <property type="protein sequence ID" value="GEK42466.1"/>
    <property type="molecule type" value="Genomic_DNA"/>
</dbReference>
<sequence length="454" mass="53393">MLQFLSFFIEPLHIICFYILFCTQNWQYIREARSNKFIKLAISVIILVVIQVVIELGLIPIPWLFFLCTNVVTILFLIVITYLCLRRHANSDLTLRINVLLSMDIFIAIQIFCAFLDKSLMVICRNITVVHPMLVVVIIHNIIEAALSFFMGIISARLYKLNRIIDKKVDRQVHRIVVVMFIIMYALTLIFTVMQKLYDHVENLLIFLIIQLIFFWILYFSINRREKQRIHNELVENRLSNLKEYTDHLEQEQRKLRKFKHDYQNMLLSLEENLRSSDSQDAKDYLQTFKQYSDNYISESGLWMFNDFDNVKTPYLKSILINKTSQATEQGIDVHFECRYDVDQIAMEPYDLVRIVGIAYDNAIEAVRNLDKNHRKINVMVYRTKGQTEVTIANPMQTAENLTHLKKEGVTTKKGHSGLGLANIEEISANYSNVLVNYREVKGWFTIQFTIMDK</sequence>
<protein>
    <submittedName>
        <fullName evidence="4">ATPase</fullName>
    </submittedName>
</protein>
<reference evidence="4 5" key="1">
    <citation type="submission" date="2019-07" db="EMBL/GenBank/DDBJ databases">
        <title>Whole genome shotgun sequence of Lactobacillus aviarius subsp. aviarius NBRC 102162.</title>
        <authorList>
            <person name="Hosoyama A."/>
            <person name="Uohara A."/>
            <person name="Ohji S."/>
            <person name="Ichikawa N."/>
        </authorList>
    </citation>
    <scope>NUCLEOTIDE SEQUENCE [LARGE SCALE GENOMIC DNA]</scope>
    <source>
        <strain evidence="4 5">NBRC 102162</strain>
    </source>
</reference>
<accession>A0A510WTE9</accession>
<keyword evidence="5" id="KW-1185">Reference proteome</keyword>
<evidence type="ECO:0000259" key="3">
    <source>
        <dbReference type="Pfam" id="PF14501"/>
    </source>
</evidence>
<feature type="transmembrane region" description="Helical" evidence="2">
    <location>
        <begin position="64"/>
        <end position="85"/>
    </location>
</feature>
<dbReference type="InterPro" id="IPR032834">
    <property type="entry name" value="NatK-like_C"/>
</dbReference>
<feature type="transmembrane region" description="Helical" evidence="2">
    <location>
        <begin position="97"/>
        <end position="117"/>
    </location>
</feature>
<organism evidence="4 5">
    <name type="scientific">Ligilactobacillus aviarius</name>
    <dbReference type="NCBI Taxonomy" id="1606"/>
    <lineage>
        <taxon>Bacteria</taxon>
        <taxon>Bacillati</taxon>
        <taxon>Bacillota</taxon>
        <taxon>Bacilli</taxon>
        <taxon>Lactobacillales</taxon>
        <taxon>Lactobacillaceae</taxon>
        <taxon>Ligilactobacillus</taxon>
    </lineage>
</organism>
<dbReference type="PANTHER" id="PTHR40448:SF1">
    <property type="entry name" value="TWO-COMPONENT SENSOR HISTIDINE KINASE"/>
    <property type="match status" value="1"/>
</dbReference>
<feature type="transmembrane region" description="Helical" evidence="2">
    <location>
        <begin position="204"/>
        <end position="222"/>
    </location>
</feature>
<keyword evidence="2" id="KW-0812">Transmembrane</keyword>
<comment type="caution">
    <text evidence="4">The sequence shown here is derived from an EMBL/GenBank/DDBJ whole genome shotgun (WGS) entry which is preliminary data.</text>
</comment>
<dbReference type="GO" id="GO:0042802">
    <property type="term" value="F:identical protein binding"/>
    <property type="evidence" value="ECO:0007669"/>
    <property type="project" value="TreeGrafter"/>
</dbReference>
<name>A0A510WTE9_9LACO</name>
<feature type="transmembrane region" description="Helical" evidence="2">
    <location>
        <begin position="6"/>
        <end position="26"/>
    </location>
</feature>
<proteinExistence type="predicted"/>
<feature type="transmembrane region" description="Helical" evidence="2">
    <location>
        <begin position="38"/>
        <end position="58"/>
    </location>
</feature>
<feature type="transmembrane region" description="Helical" evidence="2">
    <location>
        <begin position="176"/>
        <end position="198"/>
    </location>
</feature>
<dbReference type="PANTHER" id="PTHR40448">
    <property type="entry name" value="TWO-COMPONENT SENSOR HISTIDINE KINASE"/>
    <property type="match status" value="1"/>
</dbReference>
<dbReference type="Gene3D" id="3.30.565.10">
    <property type="entry name" value="Histidine kinase-like ATPase, C-terminal domain"/>
    <property type="match status" value="1"/>
</dbReference>
<feature type="domain" description="Sensor histidine kinase NatK-like C-terminal" evidence="3">
    <location>
        <begin position="347"/>
        <end position="451"/>
    </location>
</feature>
<dbReference type="InterPro" id="IPR036890">
    <property type="entry name" value="HATPase_C_sf"/>
</dbReference>
<feature type="coiled-coil region" evidence="1">
    <location>
        <begin position="232"/>
        <end position="262"/>
    </location>
</feature>
<evidence type="ECO:0000313" key="4">
    <source>
        <dbReference type="EMBL" id="GEK42466.1"/>
    </source>
</evidence>
<evidence type="ECO:0000313" key="5">
    <source>
        <dbReference type="Proteomes" id="UP000321722"/>
    </source>
</evidence>
<evidence type="ECO:0000256" key="1">
    <source>
        <dbReference type="SAM" id="Coils"/>
    </source>
</evidence>
<keyword evidence="2" id="KW-1133">Transmembrane helix</keyword>
<dbReference type="SUPFAM" id="SSF55874">
    <property type="entry name" value="ATPase domain of HSP90 chaperone/DNA topoisomerase II/histidine kinase"/>
    <property type="match status" value="1"/>
</dbReference>
<dbReference type="AlphaFoldDB" id="A0A510WTE9"/>